<dbReference type="EMBL" id="GL883095">
    <property type="protein sequence ID" value="EGG10261.1"/>
    <property type="molecule type" value="Genomic_DNA"/>
</dbReference>
<feature type="domain" description="SWIM-type" evidence="3">
    <location>
        <begin position="139"/>
        <end position="180"/>
    </location>
</feature>
<feature type="region of interest" description="Disordered" evidence="2">
    <location>
        <begin position="220"/>
        <end position="243"/>
    </location>
</feature>
<dbReference type="PROSITE" id="PS50966">
    <property type="entry name" value="ZF_SWIM"/>
    <property type="match status" value="1"/>
</dbReference>
<dbReference type="Proteomes" id="UP000001072">
    <property type="component" value="Unassembled WGS sequence"/>
</dbReference>
<feature type="region of interest" description="Disordered" evidence="2">
    <location>
        <begin position="443"/>
        <end position="512"/>
    </location>
</feature>
<keyword evidence="1" id="KW-0862">Zinc</keyword>
<dbReference type="RefSeq" id="XP_007406562.1">
    <property type="nucleotide sequence ID" value="XM_007406500.1"/>
</dbReference>
<proteinExistence type="predicted"/>
<evidence type="ECO:0000256" key="2">
    <source>
        <dbReference type="SAM" id="MobiDB-lite"/>
    </source>
</evidence>
<dbReference type="InterPro" id="IPR007527">
    <property type="entry name" value="Znf_SWIM"/>
</dbReference>
<feature type="region of interest" description="Disordered" evidence="2">
    <location>
        <begin position="273"/>
        <end position="292"/>
    </location>
</feature>
<keyword evidence="1" id="KW-0479">Metal-binding</keyword>
<keyword evidence="1" id="KW-0863">Zinc-finger</keyword>
<dbReference type="VEuPathDB" id="FungiDB:MELLADRAFT_60680"/>
<evidence type="ECO:0000313" key="4">
    <source>
        <dbReference type="EMBL" id="EGG10261.1"/>
    </source>
</evidence>
<dbReference type="AlphaFoldDB" id="F4RBY0"/>
<dbReference type="FunCoup" id="F4RBY0">
    <property type="interactions" value="163"/>
</dbReference>
<accession>F4RBY0</accession>
<evidence type="ECO:0000313" key="5">
    <source>
        <dbReference type="Proteomes" id="UP000001072"/>
    </source>
</evidence>
<organism evidence="5">
    <name type="scientific">Melampsora larici-populina (strain 98AG31 / pathotype 3-4-7)</name>
    <name type="common">Poplar leaf rust fungus</name>
    <dbReference type="NCBI Taxonomy" id="747676"/>
    <lineage>
        <taxon>Eukaryota</taxon>
        <taxon>Fungi</taxon>
        <taxon>Dikarya</taxon>
        <taxon>Basidiomycota</taxon>
        <taxon>Pucciniomycotina</taxon>
        <taxon>Pucciniomycetes</taxon>
        <taxon>Pucciniales</taxon>
        <taxon>Melampsoraceae</taxon>
        <taxon>Melampsora</taxon>
    </lineage>
</organism>
<dbReference type="KEGG" id="mlr:MELLADRAFT_60680"/>
<protein>
    <recommendedName>
        <fullName evidence="3">SWIM-type domain-containing protein</fullName>
    </recommendedName>
</protein>
<sequence length="624" mass="69698">MYSNAMAVIYARQWQDTIIKFRQDYPERDVPMQGIHTNNFTESYHRVLKYNFLSRHTLRRPDDLFQTLADNAEPDFRQSVLTTTLGFRPQRATKYQNVAEGLPETYSNSDLVDLGVEINSPQANKWTISSFTRPKMATYTVNTTPPKDGTVGYVNNCNCTHFLSNKLACKHMYVIARQNTFNILETNPEVDDGTSPFEFRRIVEPFNIVVRTLTNVHIDSPPPSPVLNPYRSSAALGRTPSTSGLANGNYRYAPMVPAPLPYQSNIANLQQPQEHTLHHTTPPGAAQPSMANPVLHCNPMLLPYTGRTDPSSDLYIEHLFYNPHHLQSTPPPHCVGPYAGIVPPQNAMLYPNSPFSRDAARNHQHTQQLQATSLVNLTNNSAMFCTRNPQHTTSSSPHAMPRQYYTLTKSDAADHAPPPPPRTRTAYQLDPQSLFQALNQYSAPHAPQPSTSGQHIELTPERTPAPVTTSQLDGLFDEMDRARQPPAPPNRSYRKPLSTGNSATVHRPLVPVPGATRPGALANETTYNGLPFSQNMYVLIQCLRLLTLTPTALRFTGNLLRPNQATHTMLRIVPTVPRATSVVWRTQPLTPLYRTQPTRTMQPPVPIKWKAPGPITPLTLGPLS</sequence>
<evidence type="ECO:0000256" key="1">
    <source>
        <dbReference type="PROSITE-ProRule" id="PRU00325"/>
    </source>
</evidence>
<dbReference type="HOGENOM" id="CLU_427037_0_0_1"/>
<dbReference type="InParanoid" id="F4RBY0"/>
<reference evidence="5" key="1">
    <citation type="journal article" date="2011" name="Proc. Natl. Acad. Sci. U.S.A.">
        <title>Obligate biotrophy features unraveled by the genomic analysis of rust fungi.</title>
        <authorList>
            <person name="Duplessis S."/>
            <person name="Cuomo C.A."/>
            <person name="Lin Y.-C."/>
            <person name="Aerts A."/>
            <person name="Tisserant E."/>
            <person name="Veneault-Fourrey C."/>
            <person name="Joly D.L."/>
            <person name="Hacquard S."/>
            <person name="Amselem J."/>
            <person name="Cantarel B.L."/>
            <person name="Chiu R."/>
            <person name="Coutinho P.M."/>
            <person name="Feau N."/>
            <person name="Field M."/>
            <person name="Frey P."/>
            <person name="Gelhaye E."/>
            <person name="Goldberg J."/>
            <person name="Grabherr M.G."/>
            <person name="Kodira C.D."/>
            <person name="Kohler A."/>
            <person name="Kuees U."/>
            <person name="Lindquist E.A."/>
            <person name="Lucas S.M."/>
            <person name="Mago R."/>
            <person name="Mauceli E."/>
            <person name="Morin E."/>
            <person name="Murat C."/>
            <person name="Pangilinan J.L."/>
            <person name="Park R."/>
            <person name="Pearson M."/>
            <person name="Quesneville H."/>
            <person name="Rouhier N."/>
            <person name="Sakthikumar S."/>
            <person name="Salamov A.A."/>
            <person name="Schmutz J."/>
            <person name="Selles B."/>
            <person name="Shapiro H."/>
            <person name="Tanguay P."/>
            <person name="Tuskan G.A."/>
            <person name="Henrissat B."/>
            <person name="Van de Peer Y."/>
            <person name="Rouze P."/>
            <person name="Ellis J.G."/>
            <person name="Dodds P.N."/>
            <person name="Schein J.E."/>
            <person name="Zhong S."/>
            <person name="Hamelin R.C."/>
            <person name="Grigoriev I.V."/>
            <person name="Szabo L.J."/>
            <person name="Martin F."/>
        </authorList>
    </citation>
    <scope>NUCLEOTIDE SEQUENCE [LARGE SCALE GENOMIC DNA]</scope>
    <source>
        <strain evidence="5">98AG31 / pathotype 3-4-7</strain>
    </source>
</reference>
<keyword evidence="5" id="KW-1185">Reference proteome</keyword>
<name>F4RBY0_MELLP</name>
<gene>
    <name evidence="4" type="ORF">MELLADRAFT_60680</name>
</gene>
<evidence type="ECO:0000259" key="3">
    <source>
        <dbReference type="PROSITE" id="PS50966"/>
    </source>
</evidence>
<dbReference type="GeneID" id="18929587"/>
<feature type="compositionally biased region" description="Polar residues" evidence="2">
    <location>
        <begin position="443"/>
        <end position="454"/>
    </location>
</feature>
<dbReference type="GO" id="GO:0008270">
    <property type="term" value="F:zinc ion binding"/>
    <property type="evidence" value="ECO:0007669"/>
    <property type="project" value="UniProtKB-KW"/>
</dbReference>
<dbReference type="OrthoDB" id="2507789at2759"/>